<feature type="transmembrane region" description="Helical" evidence="1">
    <location>
        <begin position="165"/>
        <end position="185"/>
    </location>
</feature>
<feature type="transmembrane region" description="Helical" evidence="1">
    <location>
        <begin position="38"/>
        <end position="63"/>
    </location>
</feature>
<feature type="transmembrane region" description="Helical" evidence="1">
    <location>
        <begin position="12"/>
        <end position="32"/>
    </location>
</feature>
<feature type="transmembrane region" description="Helical" evidence="1">
    <location>
        <begin position="126"/>
        <end position="153"/>
    </location>
</feature>
<protein>
    <submittedName>
        <fullName evidence="2">DUF6427 family protein</fullName>
    </submittedName>
</protein>
<feature type="transmembrane region" description="Helical" evidence="1">
    <location>
        <begin position="266"/>
        <end position="282"/>
    </location>
</feature>
<feature type="transmembrane region" description="Helical" evidence="1">
    <location>
        <begin position="289"/>
        <end position="306"/>
    </location>
</feature>
<dbReference type="Pfam" id="PF19992">
    <property type="entry name" value="DUF6427"/>
    <property type="match status" value="1"/>
</dbReference>
<comment type="caution">
    <text evidence="2">The sequence shown here is derived from an EMBL/GenBank/DDBJ whole genome shotgun (WGS) entry which is preliminary data.</text>
</comment>
<keyword evidence="1" id="KW-0472">Membrane</keyword>
<sequence>MIANFFNKTKPIVFFILASLLFVYYILAIANFKFEAFSFLWLAQQFGFFVLIIGFLLISSFIIKKNTLTQNNSYALLLLVLLLGTFYEAMFDVPIVIANVFLLLGFRKVYSLRTISATKLKLFDAGFWFGVAALFYAWSIIFVLLIYVALIIFERINVKNLIRPIVGVITPIFIYFIYCFAFGSVNDFYNCWEFNFNVNYTSYNNLKLLLPISVSLAAVIWSIVTLTPKVSVSGIHIKRAWRIVLNHLIFAAIIIAFAPIKNGSEMLFMIFPFSVIITNYLRISPSENFKNLLLYLFLILSISVYFL</sequence>
<dbReference type="EMBL" id="JBHTMV010000009">
    <property type="protein sequence ID" value="MFD1294924.1"/>
    <property type="molecule type" value="Genomic_DNA"/>
</dbReference>
<gene>
    <name evidence="2" type="ORF">ACFQ5N_13860</name>
</gene>
<dbReference type="RefSeq" id="WP_386810338.1">
    <property type="nucleotide sequence ID" value="NZ_JBHTMV010000009.1"/>
</dbReference>
<evidence type="ECO:0000313" key="3">
    <source>
        <dbReference type="Proteomes" id="UP001597241"/>
    </source>
</evidence>
<keyword evidence="1" id="KW-0812">Transmembrane</keyword>
<organism evidence="2 3">
    <name type="scientific">Lutibacter holmesii</name>
    <dbReference type="NCBI Taxonomy" id="1137985"/>
    <lineage>
        <taxon>Bacteria</taxon>
        <taxon>Pseudomonadati</taxon>
        <taxon>Bacteroidota</taxon>
        <taxon>Flavobacteriia</taxon>
        <taxon>Flavobacteriales</taxon>
        <taxon>Flavobacteriaceae</taxon>
        <taxon>Lutibacter</taxon>
    </lineage>
</organism>
<feature type="transmembrane region" description="Helical" evidence="1">
    <location>
        <begin position="75"/>
        <end position="106"/>
    </location>
</feature>
<proteinExistence type="predicted"/>
<evidence type="ECO:0000313" key="2">
    <source>
        <dbReference type="EMBL" id="MFD1294924.1"/>
    </source>
</evidence>
<reference evidence="3" key="1">
    <citation type="journal article" date="2019" name="Int. J. Syst. Evol. Microbiol.">
        <title>The Global Catalogue of Microorganisms (GCM) 10K type strain sequencing project: providing services to taxonomists for standard genome sequencing and annotation.</title>
        <authorList>
            <consortium name="The Broad Institute Genomics Platform"/>
            <consortium name="The Broad Institute Genome Sequencing Center for Infectious Disease"/>
            <person name="Wu L."/>
            <person name="Ma J."/>
        </authorList>
    </citation>
    <scope>NUCLEOTIDE SEQUENCE [LARGE SCALE GENOMIC DNA]</scope>
    <source>
        <strain evidence="3">CCUG 62221</strain>
    </source>
</reference>
<keyword evidence="3" id="KW-1185">Reference proteome</keyword>
<feature type="transmembrane region" description="Helical" evidence="1">
    <location>
        <begin position="208"/>
        <end position="228"/>
    </location>
</feature>
<keyword evidence="1" id="KW-1133">Transmembrane helix</keyword>
<name>A0ABW3WRN6_9FLAO</name>
<accession>A0ABW3WRN6</accession>
<dbReference type="InterPro" id="IPR045625">
    <property type="entry name" value="DUF6427"/>
</dbReference>
<evidence type="ECO:0000256" key="1">
    <source>
        <dbReference type="SAM" id="Phobius"/>
    </source>
</evidence>
<feature type="transmembrane region" description="Helical" evidence="1">
    <location>
        <begin position="240"/>
        <end position="260"/>
    </location>
</feature>
<dbReference type="Proteomes" id="UP001597241">
    <property type="component" value="Unassembled WGS sequence"/>
</dbReference>